<comment type="caution">
    <text evidence="1">The sequence shown here is derived from an EMBL/GenBank/DDBJ whole genome shotgun (WGS) entry which is preliminary data.</text>
</comment>
<keyword evidence="1" id="KW-0808">Transferase</keyword>
<name>A0ACC6V1Z6_9CREN</name>
<organism evidence="1 2">
    <name type="scientific">Thermoproteus sp. AZ2</name>
    <dbReference type="NCBI Taxonomy" id="1609232"/>
    <lineage>
        <taxon>Archaea</taxon>
        <taxon>Thermoproteota</taxon>
        <taxon>Thermoprotei</taxon>
        <taxon>Thermoproteales</taxon>
        <taxon>Thermoproteaceae</taxon>
        <taxon>Thermoproteus</taxon>
    </lineage>
</organism>
<evidence type="ECO:0000313" key="2">
    <source>
        <dbReference type="Proteomes" id="UP000033636"/>
    </source>
</evidence>
<reference evidence="1" key="1">
    <citation type="submission" date="2024-07" db="EMBL/GenBank/DDBJ databases">
        <title>Metagenome and Metagenome-Assembled Genomes of Archaea from a hot spring from the geothermal field of Los Azufres, Mexico.</title>
        <authorList>
            <person name="Marin-Paredes R."/>
            <person name="Martinez-Romero E."/>
            <person name="Servin-Garciduenas L.E."/>
        </authorList>
    </citation>
    <scope>NUCLEOTIDE SEQUENCE</scope>
</reference>
<protein>
    <submittedName>
        <fullName evidence="1">Hydroxymethylbilane synthase</fullName>
        <ecNumber evidence="1">2.5.1.61</ecNumber>
    </submittedName>
</protein>
<dbReference type="Proteomes" id="UP000033636">
    <property type="component" value="Unassembled WGS sequence"/>
</dbReference>
<dbReference type="EC" id="2.5.1.61" evidence="1"/>
<sequence>MEIRVATRGSRLSLLQTELLLNAIKAVEPSAEFKVVVVKTTGDVVQDKPLYAIGVKGIFEKEVNLAVLKGEADIAVHSLKDLPSELSEGLVLAGFSKRDPPYDALVSREGYGIWDLPKGAVVGTSSVRRAAFLKRLRPDVEVRTMRGNVDTRVAKILRGEYAAAVMAEAGLVRLYGGSPPVKLVRLRPELLPPPPGQGIIAAVAREGEGWIIDILRRASDPKATAEARAERAFLRESGAGCHTAIGGLATARPDGSIEFLAGYASIDGSRAVFVKAYGEDPEEVGRRASRELGRAAGR</sequence>
<dbReference type="EMBL" id="JZWT02000013">
    <property type="protein sequence ID" value="MFB6490729.1"/>
    <property type="molecule type" value="Genomic_DNA"/>
</dbReference>
<evidence type="ECO:0000313" key="1">
    <source>
        <dbReference type="EMBL" id="MFB6490729.1"/>
    </source>
</evidence>
<gene>
    <name evidence="1" type="primary">hemC</name>
    <name evidence="1" type="ORF">TU35_005715</name>
</gene>
<proteinExistence type="predicted"/>
<accession>A0ACC6V1Z6</accession>